<keyword evidence="4" id="KW-1185">Reference proteome</keyword>
<keyword evidence="1" id="KW-0677">Repeat</keyword>
<reference evidence="3" key="1">
    <citation type="submission" date="2020-08" db="EMBL/GenBank/DDBJ databases">
        <title>Genome sequencing and assembly of the red palm weevil Rhynchophorus ferrugineus.</title>
        <authorList>
            <person name="Dias G.B."/>
            <person name="Bergman C.M."/>
            <person name="Manee M."/>
        </authorList>
    </citation>
    <scope>NUCLEOTIDE SEQUENCE</scope>
    <source>
        <strain evidence="3">AA-2017</strain>
        <tissue evidence="3">Whole larva</tissue>
    </source>
</reference>
<organism evidence="3 4">
    <name type="scientific">Rhynchophorus ferrugineus</name>
    <name type="common">Red palm weevil</name>
    <name type="synonym">Curculio ferrugineus</name>
    <dbReference type="NCBI Taxonomy" id="354439"/>
    <lineage>
        <taxon>Eukaryota</taxon>
        <taxon>Metazoa</taxon>
        <taxon>Ecdysozoa</taxon>
        <taxon>Arthropoda</taxon>
        <taxon>Hexapoda</taxon>
        <taxon>Insecta</taxon>
        <taxon>Pterygota</taxon>
        <taxon>Neoptera</taxon>
        <taxon>Endopterygota</taxon>
        <taxon>Coleoptera</taxon>
        <taxon>Polyphaga</taxon>
        <taxon>Cucujiformia</taxon>
        <taxon>Curculionidae</taxon>
        <taxon>Dryophthorinae</taxon>
        <taxon>Rhynchophorus</taxon>
    </lineage>
</organism>
<dbReference type="InterPro" id="IPR011992">
    <property type="entry name" value="EF-hand-dom_pair"/>
</dbReference>
<dbReference type="Pfam" id="PF00400">
    <property type="entry name" value="WD40"/>
    <property type="match status" value="1"/>
</dbReference>
<evidence type="ECO:0000313" key="4">
    <source>
        <dbReference type="Proteomes" id="UP000625711"/>
    </source>
</evidence>
<dbReference type="InterPro" id="IPR051242">
    <property type="entry name" value="WD-EF-hand_domain"/>
</dbReference>
<dbReference type="Gene3D" id="2.130.10.10">
    <property type="entry name" value="YVTN repeat-like/Quinoprotein amine dehydrogenase"/>
    <property type="match status" value="1"/>
</dbReference>
<dbReference type="PANTHER" id="PTHR44324:SF3">
    <property type="entry name" value="WD REPEAT-CONTAINING PROTEIN 49-LIKE"/>
    <property type="match status" value="1"/>
</dbReference>
<evidence type="ECO:0000256" key="2">
    <source>
        <dbReference type="SAM" id="MobiDB-lite"/>
    </source>
</evidence>
<dbReference type="SUPFAM" id="SSF47473">
    <property type="entry name" value="EF-hand"/>
    <property type="match status" value="1"/>
</dbReference>
<name>A0A834IPM5_RHYFE</name>
<protein>
    <recommendedName>
        <fullName evidence="5">WD repeat-containing protein on Y chromosome</fullName>
    </recommendedName>
</protein>
<feature type="region of interest" description="Disordered" evidence="2">
    <location>
        <begin position="649"/>
        <end position="671"/>
    </location>
</feature>
<evidence type="ECO:0000256" key="1">
    <source>
        <dbReference type="ARBA" id="ARBA00022737"/>
    </source>
</evidence>
<gene>
    <name evidence="3" type="ORF">GWI33_004803</name>
</gene>
<dbReference type="AlphaFoldDB" id="A0A834IPM5"/>
<dbReference type="EMBL" id="JAACXV010000242">
    <property type="protein sequence ID" value="KAF7281423.1"/>
    <property type="molecule type" value="Genomic_DNA"/>
</dbReference>
<dbReference type="Proteomes" id="UP000625711">
    <property type="component" value="Unassembled WGS sequence"/>
</dbReference>
<dbReference type="InterPro" id="IPR001680">
    <property type="entry name" value="WD40_rpt"/>
</dbReference>
<evidence type="ECO:0008006" key="5">
    <source>
        <dbReference type="Google" id="ProtNLM"/>
    </source>
</evidence>
<proteinExistence type="predicted"/>
<sequence length="671" mass="77559">MDEKPGKTTWRSLIQNFTDSDLEKLRAIFKSRVDEDNKEIGLDRDEFLNAISTLYDDSTSLLESEALYNEINETTNEALTWNTFLDFLIIKLYPNQMNKMKLDLISIENVAHTKNESVAKIVLIETEKYFCYAIILKYGRVGLYDGNLNFLTSYHAIFTREDISRPEGERRRRNRWITDALFCPDTLLFIITNTARTIMIYEASGLKHVPLWLLISTPNIIQALDYKPYRRCEPDSQSMLFAGDCFGNITSFTFLQARTSLLRKKRNDELTLFYWEDFLKEKDYVSVKTYEKVHGSAVKRAEYIREYNVLITCSEDQNSAIVVKHLNNKRKSVYYKIPKGASCFSLSVPHNTLITGSRNGVIRLWNFLISKPISVIAHSQTNIVDLMVLDKQALFISCSYEGDLNVWDLKEYSCLQTIKLTFPSFRIHGKLIEWGINSIYPGPKRQPPEMQRDNGGKKECFGINDIDEKKIENLNKTPSECFSVWERSCLLVACCNHLAKLRMSFDDASVEYSFTYPVLPPPPLQNSVLIPTNWGLQNYLSDVKRLEDELNINVNKQLEELSFILDKNILEEEGRKNNINYKIAILESKKEQMRLNVALGAPYLALDVYEIEELRLSENVLKSNRKKRNFYMNRIQELLDNASAKDEIFSASSPTSSRSKSNKSSIVEFPL</sequence>
<dbReference type="SMART" id="SM00320">
    <property type="entry name" value="WD40"/>
    <property type="match status" value="4"/>
</dbReference>
<dbReference type="InterPro" id="IPR036322">
    <property type="entry name" value="WD40_repeat_dom_sf"/>
</dbReference>
<dbReference type="SUPFAM" id="SSF50978">
    <property type="entry name" value="WD40 repeat-like"/>
    <property type="match status" value="1"/>
</dbReference>
<dbReference type="PANTHER" id="PTHR44324">
    <property type="entry name" value="WD40 REPEAT DOMAIN 95"/>
    <property type="match status" value="1"/>
</dbReference>
<comment type="caution">
    <text evidence="3">The sequence shown here is derived from an EMBL/GenBank/DDBJ whole genome shotgun (WGS) entry which is preliminary data.</text>
</comment>
<feature type="compositionally biased region" description="Low complexity" evidence="2">
    <location>
        <begin position="650"/>
        <end position="665"/>
    </location>
</feature>
<accession>A0A834IPM5</accession>
<evidence type="ECO:0000313" key="3">
    <source>
        <dbReference type="EMBL" id="KAF7281423.1"/>
    </source>
</evidence>
<dbReference type="OrthoDB" id="691673at2759"/>
<dbReference type="InterPro" id="IPR015943">
    <property type="entry name" value="WD40/YVTN_repeat-like_dom_sf"/>
</dbReference>